<comment type="caution">
    <text evidence="3">The sequence shown here is derived from an EMBL/GenBank/DDBJ whole genome shotgun (WGS) entry which is preliminary data.</text>
</comment>
<dbReference type="Pfam" id="PF13369">
    <property type="entry name" value="Transglut_core2"/>
    <property type="match status" value="1"/>
</dbReference>
<comment type="similarity">
    <text evidence="1">Belongs to the UPF0162 family.</text>
</comment>
<dbReference type="Pfam" id="PF13371">
    <property type="entry name" value="TPR_9"/>
    <property type="match status" value="1"/>
</dbReference>
<evidence type="ECO:0000256" key="1">
    <source>
        <dbReference type="ARBA" id="ARBA00007100"/>
    </source>
</evidence>
<dbReference type="AlphaFoldDB" id="A0A936F016"/>
<evidence type="ECO:0000259" key="2">
    <source>
        <dbReference type="Pfam" id="PF13369"/>
    </source>
</evidence>
<dbReference type="Proteomes" id="UP000709959">
    <property type="component" value="Unassembled WGS sequence"/>
</dbReference>
<reference evidence="3 4" key="1">
    <citation type="submission" date="2020-10" db="EMBL/GenBank/DDBJ databases">
        <title>Connecting structure to function with the recovery of over 1000 high-quality activated sludge metagenome-assembled genomes encoding full-length rRNA genes using long-read sequencing.</title>
        <authorList>
            <person name="Singleton C.M."/>
            <person name="Petriglieri F."/>
            <person name="Kristensen J.M."/>
            <person name="Kirkegaard R.H."/>
            <person name="Michaelsen T.Y."/>
            <person name="Andersen M.H."/>
            <person name="Karst S.M."/>
            <person name="Dueholm M.S."/>
            <person name="Nielsen P.H."/>
            <person name="Albertsen M."/>
        </authorList>
    </citation>
    <scope>NUCLEOTIDE SEQUENCE [LARGE SCALE GENOMIC DNA]</scope>
    <source>
        <strain evidence="3">OdNE_18-Q3-R46-58_MAXAC.008</strain>
    </source>
</reference>
<evidence type="ECO:0000313" key="3">
    <source>
        <dbReference type="EMBL" id="MBK8571466.1"/>
    </source>
</evidence>
<gene>
    <name evidence="3" type="ORF">IPN91_02260</name>
</gene>
<dbReference type="EMBL" id="JADKCH010000001">
    <property type="protein sequence ID" value="MBK8571466.1"/>
    <property type="molecule type" value="Genomic_DNA"/>
</dbReference>
<dbReference type="PANTHER" id="PTHR31350">
    <property type="entry name" value="SI:DKEY-261L7.2"/>
    <property type="match status" value="1"/>
</dbReference>
<feature type="domain" description="Protein SirB1 N-terminal" evidence="2">
    <location>
        <begin position="35"/>
        <end position="187"/>
    </location>
</feature>
<organism evidence="3 4">
    <name type="scientific">Candidatus Geothrix odensensis</name>
    <dbReference type="NCBI Taxonomy" id="2954440"/>
    <lineage>
        <taxon>Bacteria</taxon>
        <taxon>Pseudomonadati</taxon>
        <taxon>Acidobacteriota</taxon>
        <taxon>Holophagae</taxon>
        <taxon>Holophagales</taxon>
        <taxon>Holophagaceae</taxon>
        <taxon>Geothrix</taxon>
    </lineage>
</organism>
<proteinExistence type="inferred from homology"/>
<accession>A0A936F016</accession>
<dbReference type="PANTHER" id="PTHR31350:SF21">
    <property type="entry name" value="F-BOX ONLY PROTEIN 21"/>
    <property type="match status" value="1"/>
</dbReference>
<dbReference type="Gene3D" id="1.25.40.10">
    <property type="entry name" value="Tetratricopeptide repeat domain"/>
    <property type="match status" value="1"/>
</dbReference>
<dbReference type="InterPro" id="IPR011990">
    <property type="entry name" value="TPR-like_helical_dom_sf"/>
</dbReference>
<dbReference type="SUPFAM" id="SSF48452">
    <property type="entry name" value="TPR-like"/>
    <property type="match status" value="1"/>
</dbReference>
<protein>
    <submittedName>
        <fullName evidence="3">Transglutaminase family protein</fullName>
    </submittedName>
</protein>
<evidence type="ECO:0000313" key="4">
    <source>
        <dbReference type="Proteomes" id="UP000709959"/>
    </source>
</evidence>
<dbReference type="InterPro" id="IPR032698">
    <property type="entry name" value="SirB1_N"/>
</dbReference>
<sequence length="264" mass="29664">MSLHEYLREDPDCRNLAEGAVHAVAPALDDPDPDHVSMQLNEWAFTLAGRMPLPWNTHKAIDALNHLLFEELGFDGDRDTYDDPLNALLPAVIARRKGLPISLSILWVDLARRMGFDAVGVGLPGHYIAALRTDVGLLCFDPFHKGRAVGEERGAELVQAATAGRVTFHRDMLQPATHRATLIRLVRNLHLRFMHAEDWEEALWTGTHLILLDPGNPRAHKERAFIHLQRDEPAPALLDLREALRLSPDPDPEIQAWLAQIEQT</sequence>
<name>A0A936F016_9BACT</name>